<dbReference type="PATRIC" id="fig|330734.3.peg.200"/>
<evidence type="ECO:0000256" key="7">
    <source>
        <dbReference type="ARBA" id="ARBA00023065"/>
    </source>
</evidence>
<keyword evidence="4 13" id="KW-0812">Transmembrane</keyword>
<evidence type="ECO:0000256" key="2">
    <source>
        <dbReference type="ARBA" id="ARBA00022448"/>
    </source>
</evidence>
<comment type="function">
    <text evidence="11">Component of the F(0) channel, it forms part of the peripheral stalk, linking F(1) to F(0). The b'-subunit is a diverged and duplicated form of b found in plants and photosynthetic bacteria.</text>
</comment>
<dbReference type="GO" id="GO:0005886">
    <property type="term" value="C:plasma membrane"/>
    <property type="evidence" value="ECO:0007669"/>
    <property type="project" value="UniProtKB-SubCell"/>
</dbReference>
<comment type="subunit">
    <text evidence="13">F-type ATPases have 2 components, F(1) - the catalytic core - and F(0) - the membrane proton channel. F(1) has five subunits: alpha(3), beta(3), gamma(1), delta(1), epsilon(1). F(0) has three main subunits: a(1), b(2) and c(10-14). The alpha and beta chains form an alternating ring which encloses part of the gamma chain. F(1) is attached to F(0) by a central stalk formed by the gamma and epsilon chains, while a peripheral stalk is formed by the delta and b chains.</text>
</comment>
<evidence type="ECO:0000256" key="13">
    <source>
        <dbReference type="HAMAP-Rule" id="MF_01398"/>
    </source>
</evidence>
<dbReference type="RefSeq" id="WP_048383678.1">
    <property type="nucleotide sequence ID" value="NZ_CP011494.1"/>
</dbReference>
<dbReference type="InterPro" id="IPR050059">
    <property type="entry name" value="ATP_synthase_B_chain"/>
</dbReference>
<dbReference type="GO" id="GO:0012505">
    <property type="term" value="C:endomembrane system"/>
    <property type="evidence" value="ECO:0007669"/>
    <property type="project" value="UniProtKB-SubCell"/>
</dbReference>
<organism evidence="15 16">
    <name type="scientific">Marinobacter psychrophilus</name>
    <dbReference type="NCBI Taxonomy" id="330734"/>
    <lineage>
        <taxon>Bacteria</taxon>
        <taxon>Pseudomonadati</taxon>
        <taxon>Pseudomonadota</taxon>
        <taxon>Gammaproteobacteria</taxon>
        <taxon>Pseudomonadales</taxon>
        <taxon>Marinobacteraceae</taxon>
        <taxon>Marinobacter</taxon>
    </lineage>
</organism>
<keyword evidence="9 13" id="KW-0066">ATP synthesis</keyword>
<dbReference type="InterPro" id="IPR002146">
    <property type="entry name" value="ATP_synth_b/b'su_bac/chlpt"/>
</dbReference>
<dbReference type="STRING" id="330734.ABA45_00925"/>
<evidence type="ECO:0000256" key="5">
    <source>
        <dbReference type="ARBA" id="ARBA00022781"/>
    </source>
</evidence>
<gene>
    <name evidence="13" type="primary">atpF</name>
    <name evidence="15" type="ORF">ABA45_00925</name>
</gene>
<dbReference type="Proteomes" id="UP000036406">
    <property type="component" value="Chromosome"/>
</dbReference>
<dbReference type="SUPFAM" id="SSF58113">
    <property type="entry name" value="Apolipoprotein A-I"/>
    <property type="match status" value="1"/>
</dbReference>
<dbReference type="GO" id="GO:0046961">
    <property type="term" value="F:proton-transporting ATPase activity, rotational mechanism"/>
    <property type="evidence" value="ECO:0007669"/>
    <property type="project" value="TreeGrafter"/>
</dbReference>
<accession>A0A0H4HX11</accession>
<reference evidence="15 16" key="1">
    <citation type="submission" date="2015-05" db="EMBL/GenBank/DDBJ databases">
        <title>Complete genome of Marinobacter psychrophilus strain 20041T isolated from sea-ice of the Canadian Basin.</title>
        <authorList>
            <person name="Song L."/>
            <person name="Ren L."/>
            <person name="Yu Y."/>
            <person name="Wang X."/>
        </authorList>
    </citation>
    <scope>NUCLEOTIDE SEQUENCE [LARGE SCALE GENOMIC DNA]</scope>
    <source>
        <strain evidence="15 16">20041</strain>
    </source>
</reference>
<dbReference type="CDD" id="cd06503">
    <property type="entry name" value="ATP-synt_Fo_b"/>
    <property type="match status" value="1"/>
</dbReference>
<evidence type="ECO:0000256" key="3">
    <source>
        <dbReference type="ARBA" id="ARBA00022547"/>
    </source>
</evidence>
<dbReference type="PANTHER" id="PTHR33445:SF2">
    <property type="entry name" value="ATP SYNTHASE SUBUNIT B', CHLOROPLASTIC"/>
    <property type="match status" value="1"/>
</dbReference>
<evidence type="ECO:0000256" key="11">
    <source>
        <dbReference type="ARBA" id="ARBA00025614"/>
    </source>
</evidence>
<comment type="subcellular location">
    <subcellularLocation>
        <location evidence="13">Cell membrane</location>
        <topology evidence="13">Single-pass membrane protein</topology>
    </subcellularLocation>
    <subcellularLocation>
        <location evidence="12">Endomembrane system</location>
        <topology evidence="12">Single-pass membrane protein</topology>
    </subcellularLocation>
</comment>
<keyword evidence="2 13" id="KW-0813">Transport</keyword>
<dbReference type="GO" id="GO:0045259">
    <property type="term" value="C:proton-transporting ATP synthase complex"/>
    <property type="evidence" value="ECO:0007669"/>
    <property type="project" value="UniProtKB-KW"/>
</dbReference>
<keyword evidence="6 13" id="KW-1133">Transmembrane helix</keyword>
<feature type="transmembrane region" description="Helical" evidence="13">
    <location>
        <begin position="6"/>
        <end position="22"/>
    </location>
</feature>
<keyword evidence="8 13" id="KW-0472">Membrane</keyword>
<comment type="function">
    <text evidence="10 13">F(1)F(0) ATP synthase produces ATP from ADP in the presence of a proton or sodium gradient. F-type ATPases consist of two structural domains, F(1) containing the extramembraneous catalytic core and F(0) containing the membrane proton channel, linked together by a central stalk and a peripheral stalk. During catalysis, ATP synthesis in the catalytic domain of F(1) is coupled via a rotary mechanism of the central stalk subunits to proton translocation.</text>
</comment>
<keyword evidence="16" id="KW-1185">Reference proteome</keyword>
<evidence type="ECO:0000256" key="9">
    <source>
        <dbReference type="ARBA" id="ARBA00023310"/>
    </source>
</evidence>
<dbReference type="PANTHER" id="PTHR33445">
    <property type="entry name" value="ATP SYNTHASE SUBUNIT B', CHLOROPLASTIC"/>
    <property type="match status" value="1"/>
</dbReference>
<dbReference type="AlphaFoldDB" id="A0A0H4HX11"/>
<keyword evidence="5 13" id="KW-0375">Hydrogen ion transport</keyword>
<keyword evidence="14" id="KW-0175">Coiled coil</keyword>
<keyword evidence="3 13" id="KW-0138">CF(0)</keyword>
<name>A0A0H4HX11_9GAMM</name>
<evidence type="ECO:0000256" key="10">
    <source>
        <dbReference type="ARBA" id="ARBA00025198"/>
    </source>
</evidence>
<evidence type="ECO:0000256" key="4">
    <source>
        <dbReference type="ARBA" id="ARBA00022692"/>
    </source>
</evidence>
<proteinExistence type="inferred from homology"/>
<evidence type="ECO:0000313" key="16">
    <source>
        <dbReference type="Proteomes" id="UP000036406"/>
    </source>
</evidence>
<sequence length="256" mass="28718">MSIDWITVLAQLANFLVLVWLLKRFLYRPILDGIDAREAEITKSMAAAGEAQQKAQAAQADFQQQKKQLMSDQNAMIQKALRDTEDQRDSLLAEARARLEQEQQDWRKHLERERERFAARLQRAGQETLLELTRKALRDLADETLEQAIVRHVSKRLEPLVDELKKAAAGSIQAIATTREPLPEAAQSQLETDLNKLLPAMALSFEADADQAPGLILRMGGAQVAWTVDSYTDEFNALLNQRLTDGASGRAQAEAE</sequence>
<evidence type="ECO:0000313" key="15">
    <source>
        <dbReference type="EMBL" id="AKO51161.1"/>
    </source>
</evidence>
<dbReference type="KEGG" id="mpq:ABA45_00925"/>
<protein>
    <recommendedName>
        <fullName evidence="13">ATP synthase subunit b</fullName>
    </recommendedName>
    <alternativeName>
        <fullName evidence="13">ATP synthase F(0) sector subunit b</fullName>
    </alternativeName>
    <alternativeName>
        <fullName evidence="13">ATPase subunit I</fullName>
    </alternativeName>
    <alternativeName>
        <fullName evidence="13">F-type ATPase subunit b</fullName>
        <shortName evidence="13">F-ATPase subunit b</shortName>
    </alternativeName>
</protein>
<dbReference type="EMBL" id="CP011494">
    <property type="protein sequence ID" value="AKO51161.1"/>
    <property type="molecule type" value="Genomic_DNA"/>
</dbReference>
<keyword evidence="7 13" id="KW-0406">Ion transport</keyword>
<dbReference type="Pfam" id="PF00430">
    <property type="entry name" value="ATP-synt_B"/>
    <property type="match status" value="1"/>
</dbReference>
<evidence type="ECO:0000256" key="12">
    <source>
        <dbReference type="ARBA" id="ARBA00037847"/>
    </source>
</evidence>
<evidence type="ECO:0000256" key="8">
    <source>
        <dbReference type="ARBA" id="ARBA00023136"/>
    </source>
</evidence>
<evidence type="ECO:0000256" key="14">
    <source>
        <dbReference type="SAM" id="Coils"/>
    </source>
</evidence>
<dbReference type="GO" id="GO:0046933">
    <property type="term" value="F:proton-transporting ATP synthase activity, rotational mechanism"/>
    <property type="evidence" value="ECO:0007669"/>
    <property type="project" value="UniProtKB-UniRule"/>
</dbReference>
<evidence type="ECO:0000256" key="6">
    <source>
        <dbReference type="ARBA" id="ARBA00022989"/>
    </source>
</evidence>
<evidence type="ECO:0000256" key="1">
    <source>
        <dbReference type="ARBA" id="ARBA00005513"/>
    </source>
</evidence>
<comment type="similarity">
    <text evidence="1 13">Belongs to the ATPase B chain family.</text>
</comment>
<dbReference type="HAMAP" id="MF_01398">
    <property type="entry name" value="ATP_synth_b_bprime"/>
    <property type="match status" value="1"/>
</dbReference>
<keyword evidence="13" id="KW-1003">Cell membrane</keyword>
<feature type="coiled-coil region" evidence="14">
    <location>
        <begin position="48"/>
        <end position="127"/>
    </location>
</feature>